<name>A0A4Y2Q8W3_ARAVE</name>
<dbReference type="Proteomes" id="UP000499080">
    <property type="component" value="Unassembled WGS sequence"/>
</dbReference>
<gene>
    <name evidence="1" type="ORF">AVEN_190317_1</name>
</gene>
<dbReference type="GO" id="GO:0000014">
    <property type="term" value="F:single-stranded DNA endodeoxyribonuclease activity"/>
    <property type="evidence" value="ECO:0007669"/>
    <property type="project" value="TreeGrafter"/>
</dbReference>
<dbReference type="GO" id="GO:0015074">
    <property type="term" value="P:DNA integration"/>
    <property type="evidence" value="ECO:0007669"/>
    <property type="project" value="TreeGrafter"/>
</dbReference>
<dbReference type="PANTHER" id="PTHR46060:SF2">
    <property type="entry name" value="HISTONE-LYSINE N-METHYLTRANSFERASE SETMAR"/>
    <property type="match status" value="1"/>
</dbReference>
<dbReference type="GO" id="GO:0000729">
    <property type="term" value="P:DNA double-strand break processing"/>
    <property type="evidence" value="ECO:0007669"/>
    <property type="project" value="TreeGrafter"/>
</dbReference>
<dbReference type="InterPro" id="IPR036397">
    <property type="entry name" value="RNaseH_sf"/>
</dbReference>
<dbReference type="GO" id="GO:0006303">
    <property type="term" value="P:double-strand break repair via nonhomologous end joining"/>
    <property type="evidence" value="ECO:0007669"/>
    <property type="project" value="TreeGrafter"/>
</dbReference>
<dbReference type="PANTHER" id="PTHR46060">
    <property type="entry name" value="MARINER MOS1 TRANSPOSASE-LIKE PROTEIN"/>
    <property type="match status" value="1"/>
</dbReference>
<organism evidence="1 2">
    <name type="scientific">Araneus ventricosus</name>
    <name type="common">Orbweaver spider</name>
    <name type="synonym">Epeira ventricosa</name>
    <dbReference type="NCBI Taxonomy" id="182803"/>
    <lineage>
        <taxon>Eukaryota</taxon>
        <taxon>Metazoa</taxon>
        <taxon>Ecdysozoa</taxon>
        <taxon>Arthropoda</taxon>
        <taxon>Chelicerata</taxon>
        <taxon>Arachnida</taxon>
        <taxon>Araneae</taxon>
        <taxon>Araneomorphae</taxon>
        <taxon>Entelegynae</taxon>
        <taxon>Araneoidea</taxon>
        <taxon>Araneidae</taxon>
        <taxon>Araneus</taxon>
    </lineage>
</organism>
<dbReference type="GO" id="GO:0000793">
    <property type="term" value="C:condensed chromosome"/>
    <property type="evidence" value="ECO:0007669"/>
    <property type="project" value="TreeGrafter"/>
</dbReference>
<sequence length="102" mass="12196">MLKIKRNAAEELEALLHEGSCQTLVELAESLGVDHTMFETFSKCLKTLGMIQKQCHQVPYQLKPRNVERRLFMYERQKREEFLHRIVIGDEKWIHCDNPKRR</sequence>
<evidence type="ECO:0000313" key="2">
    <source>
        <dbReference type="Proteomes" id="UP000499080"/>
    </source>
</evidence>
<evidence type="ECO:0008006" key="3">
    <source>
        <dbReference type="Google" id="ProtNLM"/>
    </source>
</evidence>
<dbReference type="InterPro" id="IPR052709">
    <property type="entry name" value="Transposase-MT_Hybrid"/>
</dbReference>
<reference evidence="1 2" key="1">
    <citation type="journal article" date="2019" name="Sci. Rep.">
        <title>Orb-weaving spider Araneus ventricosus genome elucidates the spidroin gene catalogue.</title>
        <authorList>
            <person name="Kono N."/>
            <person name="Nakamura H."/>
            <person name="Ohtoshi R."/>
            <person name="Moran D.A.P."/>
            <person name="Shinohara A."/>
            <person name="Yoshida Y."/>
            <person name="Fujiwara M."/>
            <person name="Mori M."/>
            <person name="Tomita M."/>
            <person name="Arakawa K."/>
        </authorList>
    </citation>
    <scope>NUCLEOTIDE SEQUENCE [LARGE SCALE GENOMIC DNA]</scope>
</reference>
<dbReference type="GO" id="GO:0031297">
    <property type="term" value="P:replication fork processing"/>
    <property type="evidence" value="ECO:0007669"/>
    <property type="project" value="TreeGrafter"/>
</dbReference>
<dbReference type="GO" id="GO:0003690">
    <property type="term" value="F:double-stranded DNA binding"/>
    <property type="evidence" value="ECO:0007669"/>
    <property type="project" value="TreeGrafter"/>
</dbReference>
<dbReference type="Gene3D" id="3.30.420.10">
    <property type="entry name" value="Ribonuclease H-like superfamily/Ribonuclease H"/>
    <property type="match status" value="1"/>
</dbReference>
<keyword evidence="2" id="KW-1185">Reference proteome</keyword>
<dbReference type="InterPro" id="IPR036388">
    <property type="entry name" value="WH-like_DNA-bd_sf"/>
</dbReference>
<dbReference type="AlphaFoldDB" id="A0A4Y2Q8W3"/>
<protein>
    <recommendedName>
        <fullName evidence="3">Mariner Mos1 transposase</fullName>
    </recommendedName>
</protein>
<proteinExistence type="predicted"/>
<dbReference type="GO" id="GO:0042800">
    <property type="term" value="F:histone H3K4 methyltransferase activity"/>
    <property type="evidence" value="ECO:0007669"/>
    <property type="project" value="TreeGrafter"/>
</dbReference>
<dbReference type="GO" id="GO:0005634">
    <property type="term" value="C:nucleus"/>
    <property type="evidence" value="ECO:0007669"/>
    <property type="project" value="TreeGrafter"/>
</dbReference>
<comment type="caution">
    <text evidence="1">The sequence shown here is derived from an EMBL/GenBank/DDBJ whole genome shotgun (WGS) entry which is preliminary data.</text>
</comment>
<dbReference type="GO" id="GO:0044547">
    <property type="term" value="F:DNA topoisomerase binding"/>
    <property type="evidence" value="ECO:0007669"/>
    <property type="project" value="TreeGrafter"/>
</dbReference>
<dbReference type="GO" id="GO:0046975">
    <property type="term" value="F:histone H3K36 methyltransferase activity"/>
    <property type="evidence" value="ECO:0007669"/>
    <property type="project" value="TreeGrafter"/>
</dbReference>
<dbReference type="Gene3D" id="1.10.10.10">
    <property type="entry name" value="Winged helix-like DNA-binding domain superfamily/Winged helix DNA-binding domain"/>
    <property type="match status" value="1"/>
</dbReference>
<dbReference type="OrthoDB" id="8056713at2759"/>
<dbReference type="GO" id="GO:0044774">
    <property type="term" value="P:mitotic DNA integrity checkpoint signaling"/>
    <property type="evidence" value="ECO:0007669"/>
    <property type="project" value="TreeGrafter"/>
</dbReference>
<dbReference type="GO" id="GO:0003697">
    <property type="term" value="F:single-stranded DNA binding"/>
    <property type="evidence" value="ECO:0007669"/>
    <property type="project" value="TreeGrafter"/>
</dbReference>
<evidence type="ECO:0000313" key="1">
    <source>
        <dbReference type="EMBL" id="GBN59682.1"/>
    </source>
</evidence>
<dbReference type="EMBL" id="BGPR01013215">
    <property type="protein sequence ID" value="GBN59682.1"/>
    <property type="molecule type" value="Genomic_DNA"/>
</dbReference>
<dbReference type="GO" id="GO:0035861">
    <property type="term" value="C:site of double-strand break"/>
    <property type="evidence" value="ECO:0007669"/>
    <property type="project" value="TreeGrafter"/>
</dbReference>
<accession>A0A4Y2Q8W3</accession>